<sequence>MYHLYGLKANLRNIIILSKKYHALEAKMTTDSLKDSYQKCLSSMQSPLTLSSIGQLEFIDDQQLEQYLIEFFNVRVEKHQSKYSFDDRNDTSQKLILLKKALCTLEDRNEDLAYFFRLVVNRVFCFDIYDSAGGTSRKAIGLLWANPPLNWSVEDLIEFYVHELAHNLLFLDECCGEHYVSYDVLEEPTKQAISAIRMTPRRLDLVVHSLVAAIEVLLARESWLGHPSEPKTHPPSSVLLANCYKLFRSIHEVSNWDRLVKERGIEIIYRCKEILNYYGYTDI</sequence>
<evidence type="ECO:0000313" key="2">
    <source>
        <dbReference type="Proteomes" id="UP000019140"/>
    </source>
</evidence>
<keyword evidence="2" id="KW-1185">Reference proteome</keyword>
<evidence type="ECO:0000313" key="1">
    <source>
        <dbReference type="EMBL" id="ETW95366.1"/>
    </source>
</evidence>
<organism evidence="1 2">
    <name type="scientific">Candidatus Entotheonella gemina</name>
    <dbReference type="NCBI Taxonomy" id="1429439"/>
    <lineage>
        <taxon>Bacteria</taxon>
        <taxon>Pseudomonadati</taxon>
        <taxon>Nitrospinota/Tectimicrobiota group</taxon>
        <taxon>Candidatus Tectimicrobiota</taxon>
        <taxon>Candidatus Entotheonellia</taxon>
        <taxon>Candidatus Entotheonellales</taxon>
        <taxon>Candidatus Entotheonellaceae</taxon>
        <taxon>Candidatus Entotheonella</taxon>
    </lineage>
</organism>
<evidence type="ECO:0008006" key="3">
    <source>
        <dbReference type="Google" id="ProtNLM"/>
    </source>
</evidence>
<name>W4LDJ2_9BACT</name>
<proteinExistence type="predicted"/>
<accession>W4LDJ2</accession>
<reference evidence="1 2" key="1">
    <citation type="journal article" date="2014" name="Nature">
        <title>An environmental bacterial taxon with a large and distinct metabolic repertoire.</title>
        <authorList>
            <person name="Wilson M.C."/>
            <person name="Mori T."/>
            <person name="Ruckert C."/>
            <person name="Uria A.R."/>
            <person name="Helf M.J."/>
            <person name="Takada K."/>
            <person name="Gernert C."/>
            <person name="Steffens U.A."/>
            <person name="Heycke N."/>
            <person name="Schmitt S."/>
            <person name="Rinke C."/>
            <person name="Helfrich E.J."/>
            <person name="Brachmann A.O."/>
            <person name="Gurgui C."/>
            <person name="Wakimoto T."/>
            <person name="Kracht M."/>
            <person name="Crusemann M."/>
            <person name="Hentschel U."/>
            <person name="Abe I."/>
            <person name="Matsunaga S."/>
            <person name="Kalinowski J."/>
            <person name="Takeyama H."/>
            <person name="Piel J."/>
        </authorList>
    </citation>
    <scope>NUCLEOTIDE SEQUENCE [LARGE SCALE GENOMIC DNA]</scope>
    <source>
        <strain evidence="2">TSY2</strain>
    </source>
</reference>
<protein>
    <recommendedName>
        <fullName evidence="3">HEXXH motif domain-containing protein</fullName>
    </recommendedName>
</protein>
<comment type="caution">
    <text evidence="1">The sequence shown here is derived from an EMBL/GenBank/DDBJ whole genome shotgun (WGS) entry which is preliminary data.</text>
</comment>
<gene>
    <name evidence="1" type="ORF">ETSY2_48235</name>
</gene>
<dbReference type="NCBIfam" id="TIGR04267">
    <property type="entry name" value="mod_HExxH"/>
    <property type="match status" value="1"/>
</dbReference>
<dbReference type="HOGENOM" id="CLU_961815_0_0_7"/>
<dbReference type="AlphaFoldDB" id="W4LDJ2"/>
<dbReference type="InterPro" id="IPR026337">
    <property type="entry name" value="AKG_HExxH"/>
</dbReference>
<dbReference type="Proteomes" id="UP000019140">
    <property type="component" value="Unassembled WGS sequence"/>
</dbReference>
<dbReference type="EMBL" id="AZHX01002324">
    <property type="protein sequence ID" value="ETW95366.1"/>
    <property type="molecule type" value="Genomic_DNA"/>
</dbReference>